<reference evidence="3" key="1">
    <citation type="submission" date="2022-08" db="UniProtKB">
        <authorList>
            <consortium name="EnsemblMetazoa"/>
        </authorList>
    </citation>
    <scope>IDENTIFICATION</scope>
    <source>
        <strain evidence="3">05x7-T-G4-1.051#20</strain>
    </source>
</reference>
<feature type="coiled-coil region" evidence="1">
    <location>
        <begin position="138"/>
        <end position="165"/>
    </location>
</feature>
<evidence type="ECO:0000313" key="3">
    <source>
        <dbReference type="EnsemblMetazoa" id="G11641.1:cds"/>
    </source>
</evidence>
<evidence type="ECO:0000256" key="2">
    <source>
        <dbReference type="SAM" id="MobiDB-lite"/>
    </source>
</evidence>
<sequence length="271" mass="31051">MADVKTVEELRKSIPNCRLRVRKFNNRIKDAQLDDFYKDVPCKDCRKLILDEASEVQKECDQLKDHYRKDEIPPSQIAKVCCVTCSKDDKKDTPQDNQDNTCIKEAMSKTRKIIRDYNDNLDDLTYKNGDGRPCERYRDSLLKECQGLIEELKRAKDQLQESRMKDIYPCDYAIGCAHMHVEMRDGAKGRSEKKLLKQDSGYRSVNSEILEREPTESMDDNQTASADTTHLKDLKIDTHTEAPSSSCYKADVKGPCVTLDVSMDESSTTDA</sequence>
<evidence type="ECO:0000313" key="4">
    <source>
        <dbReference type="Proteomes" id="UP000005408"/>
    </source>
</evidence>
<evidence type="ECO:0000256" key="1">
    <source>
        <dbReference type="SAM" id="Coils"/>
    </source>
</evidence>
<keyword evidence="1" id="KW-0175">Coiled coil</keyword>
<feature type="region of interest" description="Disordered" evidence="2">
    <location>
        <begin position="204"/>
        <end position="247"/>
    </location>
</feature>
<dbReference type="AlphaFoldDB" id="A0A8W8HZ04"/>
<accession>A0A8W8HZ04</accession>
<keyword evidence="4" id="KW-1185">Reference proteome</keyword>
<dbReference type="Proteomes" id="UP000005408">
    <property type="component" value="Unassembled WGS sequence"/>
</dbReference>
<name>A0A8W8HZ04_MAGGI</name>
<protein>
    <submittedName>
        <fullName evidence="3">Uncharacterized protein</fullName>
    </submittedName>
</protein>
<feature type="compositionally biased region" description="Basic and acidic residues" evidence="2">
    <location>
        <begin position="229"/>
        <end position="240"/>
    </location>
</feature>
<proteinExistence type="predicted"/>
<organism evidence="3 4">
    <name type="scientific">Magallana gigas</name>
    <name type="common">Pacific oyster</name>
    <name type="synonym">Crassostrea gigas</name>
    <dbReference type="NCBI Taxonomy" id="29159"/>
    <lineage>
        <taxon>Eukaryota</taxon>
        <taxon>Metazoa</taxon>
        <taxon>Spiralia</taxon>
        <taxon>Lophotrochozoa</taxon>
        <taxon>Mollusca</taxon>
        <taxon>Bivalvia</taxon>
        <taxon>Autobranchia</taxon>
        <taxon>Pteriomorphia</taxon>
        <taxon>Ostreida</taxon>
        <taxon>Ostreoidea</taxon>
        <taxon>Ostreidae</taxon>
        <taxon>Magallana</taxon>
    </lineage>
</organism>
<dbReference type="EnsemblMetazoa" id="G11641.1">
    <property type="protein sequence ID" value="G11641.1:cds"/>
    <property type="gene ID" value="G11641"/>
</dbReference>